<protein>
    <submittedName>
        <fullName evidence="1">Uncharacterized protein</fullName>
    </submittedName>
</protein>
<name>A0A2T3G2D1_9FIRM</name>
<dbReference type="AlphaFoldDB" id="A0A2T3G2D1"/>
<dbReference type="GeneID" id="77469977"/>
<dbReference type="RefSeq" id="WP_106987203.1">
    <property type="nucleotide sequence ID" value="NZ_PYLP01000002.1"/>
</dbReference>
<sequence>MNKYQEALNTLKASDIKLYVYEDQKNVIEEHQPTIFDFYHSEIFTLQELVNKCCQLEKALDKMCRIFDEEIHNCDFLLIRNCLCDSKCTLCNKEKRVELMKEWVMKNVD</sequence>
<reference evidence="2" key="1">
    <citation type="submission" date="2018-03" db="EMBL/GenBank/DDBJ databases">
        <title>Lachnoclostridium SNUG30370 gen.nov., sp.nov., isolated from human faeces.</title>
        <authorList>
            <person name="Seo B."/>
            <person name="Jeon K."/>
            <person name="Ko G."/>
        </authorList>
    </citation>
    <scope>NUCLEOTIDE SEQUENCE [LARGE SCALE GENOMIC DNA]</scope>
    <source>
        <strain evidence="2">SNUG30370</strain>
    </source>
</reference>
<evidence type="ECO:0000313" key="1">
    <source>
        <dbReference type="EMBL" id="PST41677.1"/>
    </source>
</evidence>
<organism evidence="1 2">
    <name type="scientific">Faecalibacillus faecis</name>
    <dbReference type="NCBI Taxonomy" id="1982628"/>
    <lineage>
        <taxon>Bacteria</taxon>
        <taxon>Bacillati</taxon>
        <taxon>Bacillota</taxon>
        <taxon>Erysipelotrichia</taxon>
        <taxon>Erysipelotrichales</taxon>
        <taxon>Coprobacillaceae</taxon>
        <taxon>Faecalibacillus</taxon>
    </lineage>
</organism>
<keyword evidence="2" id="KW-1185">Reference proteome</keyword>
<gene>
    <name evidence="1" type="ORF">C7U55_02505</name>
</gene>
<dbReference type="Proteomes" id="UP000241201">
    <property type="component" value="Unassembled WGS sequence"/>
</dbReference>
<evidence type="ECO:0000313" key="2">
    <source>
        <dbReference type="Proteomes" id="UP000241201"/>
    </source>
</evidence>
<proteinExistence type="predicted"/>
<comment type="caution">
    <text evidence="1">The sequence shown here is derived from an EMBL/GenBank/DDBJ whole genome shotgun (WGS) entry which is preliminary data.</text>
</comment>
<accession>A0A2T3G2D1</accession>
<dbReference type="EMBL" id="PYLP01000002">
    <property type="protein sequence ID" value="PST41677.1"/>
    <property type="molecule type" value="Genomic_DNA"/>
</dbReference>